<dbReference type="PROSITE" id="PS51257">
    <property type="entry name" value="PROKAR_LIPOPROTEIN"/>
    <property type="match status" value="1"/>
</dbReference>
<name>A0A1M6Z7F9_9FLAO</name>
<evidence type="ECO:0000313" key="6">
    <source>
        <dbReference type="Proteomes" id="UP000198940"/>
    </source>
</evidence>
<dbReference type="EMBL" id="FRAT01000008">
    <property type="protein sequence ID" value="SHL26381.1"/>
    <property type="molecule type" value="Genomic_DNA"/>
</dbReference>
<sequence length="281" mass="31059">MKKFKLLYCLLAVSLLAGCDSDDSSGSESSITADFSFTSDGSTFTFTNLSEGATSYRWDFGDLYFYSYEENPVYTYSIKGGELTVTLTAMNEAGEEAHVSKQISAPVIIVANIDIDGEFEDWEEVPVHYEFTGSVKKMKYYTKGPNIDIYFEGGPDMTLDVVDMLFNSDEDNTTGYNENWDIGAEYLFEGPPILGSWGSFYSHPGTGNGWAWDWIGLDGHGFESSGAVVVDGETNAIEMRFPKSFFGTVGDTIDFGMWVNWGAEYYPSDTAGPAISIEIQK</sequence>
<dbReference type="Proteomes" id="UP000198940">
    <property type="component" value="Unassembled WGS sequence"/>
</dbReference>
<dbReference type="EMBL" id="FOKU01000006">
    <property type="protein sequence ID" value="SFC11162.1"/>
    <property type="molecule type" value="Genomic_DNA"/>
</dbReference>
<dbReference type="SUPFAM" id="SSF49299">
    <property type="entry name" value="PKD domain"/>
    <property type="match status" value="1"/>
</dbReference>
<reference evidence="4 5" key="1">
    <citation type="submission" date="2016-11" db="EMBL/GenBank/DDBJ databases">
        <authorList>
            <person name="Varghese N."/>
            <person name="Submissions S."/>
        </authorList>
    </citation>
    <scope>NUCLEOTIDE SEQUENCE [LARGE SCALE GENOMIC DNA]</scope>
    <source>
        <strain evidence="4 5">CGMCC 1.12174</strain>
        <strain evidence="3 6">DSM 26351</strain>
    </source>
</reference>
<gene>
    <name evidence="3" type="ORF">SAMN04487891_10619</name>
    <name evidence="4" type="ORF">SAMN05216293_3102</name>
</gene>
<feature type="signal peptide" evidence="1">
    <location>
        <begin position="1"/>
        <end position="17"/>
    </location>
</feature>
<dbReference type="AlphaFoldDB" id="A0A1M6Z7F9"/>
<dbReference type="InterPro" id="IPR013783">
    <property type="entry name" value="Ig-like_fold"/>
</dbReference>
<dbReference type="InterPro" id="IPR022409">
    <property type="entry name" value="PKD/Chitinase_dom"/>
</dbReference>
<evidence type="ECO:0000313" key="4">
    <source>
        <dbReference type="EMBL" id="SHL26381.1"/>
    </source>
</evidence>
<dbReference type="PROSITE" id="PS50093">
    <property type="entry name" value="PKD"/>
    <property type="match status" value="1"/>
</dbReference>
<evidence type="ECO:0000313" key="5">
    <source>
        <dbReference type="Proteomes" id="UP000184031"/>
    </source>
</evidence>
<evidence type="ECO:0000256" key="1">
    <source>
        <dbReference type="SAM" id="SignalP"/>
    </source>
</evidence>
<dbReference type="SMART" id="SM00089">
    <property type="entry name" value="PKD"/>
    <property type="match status" value="1"/>
</dbReference>
<feature type="chain" id="PRO_5009923165" description="PKD domain-containing protein" evidence="1">
    <location>
        <begin position="18"/>
        <end position="281"/>
    </location>
</feature>
<keyword evidence="1" id="KW-0732">Signal</keyword>
<dbReference type="Proteomes" id="UP000184031">
    <property type="component" value="Unassembled WGS sequence"/>
</dbReference>
<dbReference type="InterPro" id="IPR000601">
    <property type="entry name" value="PKD_dom"/>
</dbReference>
<dbReference type="CDD" id="cd00146">
    <property type="entry name" value="PKD"/>
    <property type="match status" value="1"/>
</dbReference>
<dbReference type="Gene3D" id="2.60.40.10">
    <property type="entry name" value="Immunoglobulins"/>
    <property type="match status" value="1"/>
</dbReference>
<evidence type="ECO:0000259" key="2">
    <source>
        <dbReference type="PROSITE" id="PS50093"/>
    </source>
</evidence>
<proteinExistence type="predicted"/>
<organism evidence="4 5">
    <name type="scientific">Flagellimonas taeanensis</name>
    <dbReference type="NCBI Taxonomy" id="1005926"/>
    <lineage>
        <taxon>Bacteria</taxon>
        <taxon>Pseudomonadati</taxon>
        <taxon>Bacteroidota</taxon>
        <taxon>Flavobacteriia</taxon>
        <taxon>Flavobacteriales</taxon>
        <taxon>Flavobacteriaceae</taxon>
        <taxon>Flagellimonas</taxon>
    </lineage>
</organism>
<keyword evidence="6" id="KW-1185">Reference proteome</keyword>
<dbReference type="STRING" id="1055723.SAMN05216293_3102"/>
<protein>
    <recommendedName>
        <fullName evidence="2">PKD domain-containing protein</fullName>
    </recommendedName>
</protein>
<dbReference type="RefSeq" id="WP_072881501.1">
    <property type="nucleotide sequence ID" value="NZ_FOKU01000006.1"/>
</dbReference>
<dbReference type="InterPro" id="IPR035986">
    <property type="entry name" value="PKD_dom_sf"/>
</dbReference>
<dbReference type="Pfam" id="PF18911">
    <property type="entry name" value="PKD_4"/>
    <property type="match status" value="1"/>
</dbReference>
<feature type="domain" description="PKD" evidence="2">
    <location>
        <begin position="43"/>
        <end position="112"/>
    </location>
</feature>
<comment type="caution">
    <text evidence="4">The sequence shown here is derived from an EMBL/GenBank/DDBJ whole genome shotgun (WGS) entry which is preliminary data.</text>
</comment>
<dbReference type="OrthoDB" id="9757947at2"/>
<evidence type="ECO:0000313" key="3">
    <source>
        <dbReference type="EMBL" id="SFC11162.1"/>
    </source>
</evidence>
<accession>A0A1M6Z7F9</accession>